<keyword evidence="8" id="KW-1185">Reference proteome</keyword>
<dbReference type="PANTHER" id="PTHR43403">
    <property type="entry name" value="NAD-SPECIFIC GLUTAMATE DEHYDROGENASE"/>
    <property type="match status" value="1"/>
</dbReference>
<sequence>MPKIKSTLSKAFEERLLEGALPGEIEDFGAAGRAEAAAFVAEAAAERDAGAPRIALATYQDGERRRMRLAVINDDMPFLVDSIAGAIAAHDIAIHRILHPVIPVVRDGAGAISAIGEGKPESMVYIEMDRADARTRRLLVADLERTLEQVRDAVMDWRALQGAMAADATHLPTPEGTALLQWFLGGAMTLLAHEEWKTDGTTGAQLGIARYDHAQPILAEASRKAAVEWFRAGGEPPLLLKSNCISTVHRRVPLDVVVVPVLTGAEVSALSIHAGLWTSSALYSLPEEVPLLRSRLKALEARFGFDPKGHTGKAMAHALASLPHDLTTAFDPASLESLVLTAMSVADRPRPKLALVPSPLKRHLFAFVWLPRDEVSTGRRVAIGEMLSEAANAPLIAWGIAVEEGPVALLRYTLDLRGEGRLPDTGELDDRLERMVRGWVRAVEAALAEHAGAGATRLALRHAASFPPAYRADGTAEEAARDILRIATLSSDGDRSVRICPHPRKPGAWRIKLYRRGGALALSDAVPVFENFGFRVIEEVPTQLTGEHGAFIHDFEVAPPPTGVTALEREPALIERAIAAVLEGKAENDAFNRLIVEAGMQPRAVVLFRAWFRYLRQTGLSYGLATVVDALRRAPAVAAALIERFEAAHDPARAGDATAIEAAARAIDAGLDHVQAIDDDRILRMIRGVVLATLRTNAFAPAGAEALAFKLESAKVPGLPQPLPWREIWVYSPRVEGIHLRAGPVARGGLRWSDRRDDFRTEILGLMKAQRVKNAVIVPTGAKGGFYPKLLPSPAQDRDAWLAEGTESYRVFIRALLSITDNIVGGAVVHPDGVTILDGEDPYFVVAADKGTATFSDVANAIAIERGFWLGDAFASGGSQGYDHKAMGITAKGAWVSVQRHFLELGIDVQTQSIRVAGCGDMSGDVFGNGMLLSRAIKLVAAFDHRHIFLDPDPDPAKSWAERERMFGLPRSSWADYDPSLISKGGGVFARTEKSIPLSPEVQAMLGTGAAEMEPSALISAILRAQVDLIWFGGIGTYVKAASENHVEVGDPANDRLRVNAEELRARAVGEGANLGVTQAARIAFAARGGRINTDFIDNSAGVDCSDNEVNIKIALNREMIEGRLGFEDRNALLAEMTGDVAQLVLEDNRLQTLALSFMENDGAVALPSYVRTIEILEAAGRLDRAVEGLAPNEELLRRAQEGRGLTRPELAVLLASTKLALQDAVEKTGLGQDPALSADLHAAFPAAMQERFGTAIDEHRLRGEIVATKLANRIVNRLGVLHPFELSEEEGAAMGDIAAMFVVAERLFGLRALWEAIETEPMAEGARIALLDEVAVATRVHIADLLRVCRPGAGPGEVIARLQPGIDSLGRQARGLLLEEVRAQSGRITAKLEAAGAPRGLTDRVVQLFELDGAIGLAELGERRGIGETELTRAFTRLGQALGLDWAQSVATRITTGDVWERLLIASLARDFQQLRLEFLARIDGADPEAGVNAWLDANAGRVTQFAALVARARQAANPNAAMLAQIAGQARVLLGR</sequence>
<feature type="domain" description="NAD-glutamate dehydrogenase N-terminal ACT1" evidence="4">
    <location>
        <begin position="14"/>
        <end position="135"/>
    </location>
</feature>
<dbReference type="InterPro" id="IPR024727">
    <property type="entry name" value="NAD_Glu_DH_N_ACT1"/>
</dbReference>
<evidence type="ECO:0000259" key="6">
    <source>
        <dbReference type="Pfam" id="PF21077"/>
    </source>
</evidence>
<dbReference type="SUPFAM" id="SSF51735">
    <property type="entry name" value="NAD(P)-binding Rossmann-fold domains"/>
    <property type="match status" value="1"/>
</dbReference>
<evidence type="ECO:0000256" key="1">
    <source>
        <dbReference type="ARBA" id="ARBA00023002"/>
    </source>
</evidence>
<dbReference type="Pfam" id="PF21075">
    <property type="entry name" value="GDH_ACT1"/>
    <property type="match status" value="1"/>
</dbReference>
<dbReference type="InterPro" id="IPR046346">
    <property type="entry name" value="Aminoacid_DH-like_N_sf"/>
</dbReference>
<protein>
    <submittedName>
        <fullName evidence="7">NAD-glutamate dehydrogenase</fullName>
    </submittedName>
</protein>
<dbReference type="Proteomes" id="UP001596977">
    <property type="component" value="Unassembled WGS sequence"/>
</dbReference>
<dbReference type="InterPro" id="IPR049058">
    <property type="entry name" value="NAD_Glu_DH_HM2"/>
</dbReference>
<evidence type="ECO:0000259" key="5">
    <source>
        <dbReference type="Pfam" id="PF21076"/>
    </source>
</evidence>
<dbReference type="PANTHER" id="PTHR43403:SF1">
    <property type="entry name" value="NAD-SPECIFIC GLUTAMATE DEHYDROGENASE"/>
    <property type="match status" value="1"/>
</dbReference>
<accession>A0ABW3HB62</accession>
<dbReference type="InterPro" id="IPR049064">
    <property type="entry name" value="NAD_Glu_DH_ACT3"/>
</dbReference>
<proteinExistence type="predicted"/>
<comment type="caution">
    <text evidence="7">The sequence shown here is derived from an EMBL/GenBank/DDBJ whole genome shotgun (WGS) entry which is preliminary data.</text>
</comment>
<evidence type="ECO:0000259" key="2">
    <source>
        <dbReference type="Pfam" id="PF05088"/>
    </source>
</evidence>
<feature type="domain" description="NAD-glutamate dehydrogenase ACT2" evidence="5">
    <location>
        <begin position="357"/>
        <end position="439"/>
    </location>
</feature>
<dbReference type="InterPro" id="IPR049059">
    <property type="entry name" value="NAD_Glu_DH_HM1"/>
</dbReference>
<dbReference type="RefSeq" id="WP_264945505.1">
    <property type="nucleotide sequence ID" value="NZ_JAPDRA010000008.1"/>
</dbReference>
<dbReference type="Gene3D" id="3.40.50.720">
    <property type="entry name" value="NAD(P)-binding Rossmann-like Domain"/>
    <property type="match status" value="1"/>
</dbReference>
<organism evidence="7 8">
    <name type="scientific">Sphingomonas canadensis</name>
    <dbReference type="NCBI Taxonomy" id="1219257"/>
    <lineage>
        <taxon>Bacteria</taxon>
        <taxon>Pseudomonadati</taxon>
        <taxon>Pseudomonadota</taxon>
        <taxon>Alphaproteobacteria</taxon>
        <taxon>Sphingomonadales</taxon>
        <taxon>Sphingomonadaceae</taxon>
        <taxon>Sphingomonas</taxon>
    </lineage>
</organism>
<dbReference type="Pfam" id="PF05088">
    <property type="entry name" value="Bac_GDH_CD"/>
    <property type="match status" value="1"/>
</dbReference>
<dbReference type="Pfam" id="PF21077">
    <property type="entry name" value="GDH_ACT3"/>
    <property type="match status" value="1"/>
</dbReference>
<evidence type="ECO:0000259" key="3">
    <source>
        <dbReference type="Pfam" id="PF21074"/>
    </source>
</evidence>
<feature type="domain" description="NAD-glutamate dehydrogenase catalytic" evidence="2">
    <location>
        <begin position="667"/>
        <end position="1158"/>
    </location>
</feature>
<evidence type="ECO:0000313" key="8">
    <source>
        <dbReference type="Proteomes" id="UP001596977"/>
    </source>
</evidence>
<dbReference type="SUPFAM" id="SSF53223">
    <property type="entry name" value="Aminoacid dehydrogenase-like, N-terminal domain"/>
    <property type="match status" value="1"/>
</dbReference>
<dbReference type="InterPro" id="IPR036291">
    <property type="entry name" value="NAD(P)-bd_dom_sf"/>
</dbReference>
<reference evidence="8" key="1">
    <citation type="journal article" date="2019" name="Int. J. Syst. Evol. Microbiol.">
        <title>The Global Catalogue of Microorganisms (GCM) 10K type strain sequencing project: providing services to taxonomists for standard genome sequencing and annotation.</title>
        <authorList>
            <consortium name="The Broad Institute Genomics Platform"/>
            <consortium name="The Broad Institute Genome Sequencing Center for Infectious Disease"/>
            <person name="Wu L."/>
            <person name="Ma J."/>
        </authorList>
    </citation>
    <scope>NUCLEOTIDE SEQUENCE [LARGE SCALE GENOMIC DNA]</scope>
    <source>
        <strain evidence="8">CCUG 62982</strain>
    </source>
</reference>
<evidence type="ECO:0000313" key="7">
    <source>
        <dbReference type="EMBL" id="MFD0947670.1"/>
    </source>
</evidence>
<dbReference type="Pfam" id="PF21078">
    <property type="entry name" value="GDH_HM3"/>
    <property type="match status" value="1"/>
</dbReference>
<dbReference type="Pfam" id="PF21073">
    <property type="entry name" value="GDH_HM1"/>
    <property type="match status" value="1"/>
</dbReference>
<feature type="domain" description="NAD-glutamate dehydrogenase ACT3" evidence="6">
    <location>
        <begin position="505"/>
        <end position="561"/>
    </location>
</feature>
<dbReference type="InterPro" id="IPR028971">
    <property type="entry name" value="NAD-GDH_cat"/>
</dbReference>
<dbReference type="Pfam" id="PF21074">
    <property type="entry name" value="GDH_C"/>
    <property type="match status" value="1"/>
</dbReference>
<evidence type="ECO:0000259" key="4">
    <source>
        <dbReference type="Pfam" id="PF21075"/>
    </source>
</evidence>
<feature type="domain" description="NAD-specific glutamate dehydrogenase C-terminal" evidence="3">
    <location>
        <begin position="1203"/>
        <end position="1526"/>
    </location>
</feature>
<keyword evidence="1" id="KW-0560">Oxidoreductase</keyword>
<gene>
    <name evidence="7" type="ORF">ACFQ1E_15070</name>
</gene>
<dbReference type="InterPro" id="IPR007780">
    <property type="entry name" value="NAD_Glu_DH_bac"/>
</dbReference>
<dbReference type="Pfam" id="PF21079">
    <property type="entry name" value="GDH_HM2"/>
    <property type="match status" value="1"/>
</dbReference>
<dbReference type="InterPro" id="IPR049062">
    <property type="entry name" value="NAD_Glu_DH_ACT2"/>
</dbReference>
<dbReference type="Pfam" id="PF21076">
    <property type="entry name" value="GDH_ACT2"/>
    <property type="match status" value="1"/>
</dbReference>
<dbReference type="InterPro" id="IPR048381">
    <property type="entry name" value="GDH_C"/>
</dbReference>
<name>A0ABW3HB62_9SPHN</name>
<dbReference type="PIRSF" id="PIRSF036761">
    <property type="entry name" value="GDH_Mll4104"/>
    <property type="match status" value="1"/>
</dbReference>
<dbReference type="EMBL" id="JBHTJG010000008">
    <property type="protein sequence ID" value="MFD0947670.1"/>
    <property type="molecule type" value="Genomic_DNA"/>
</dbReference>
<dbReference type="InterPro" id="IPR049056">
    <property type="entry name" value="NAD_Glu_DH_HM3"/>
</dbReference>